<keyword evidence="3" id="KW-0238">DNA-binding</keyword>
<accession>A0ABU3R352</accession>
<proteinExistence type="inferred from homology"/>
<dbReference type="SUPFAM" id="SSF53850">
    <property type="entry name" value="Periplasmic binding protein-like II"/>
    <property type="match status" value="1"/>
</dbReference>
<dbReference type="InterPro" id="IPR005119">
    <property type="entry name" value="LysR_subst-bd"/>
</dbReference>
<dbReference type="InterPro" id="IPR036388">
    <property type="entry name" value="WH-like_DNA-bd_sf"/>
</dbReference>
<comment type="similarity">
    <text evidence="1">Belongs to the LysR transcriptional regulatory family.</text>
</comment>
<keyword evidence="7" id="KW-1185">Reference proteome</keyword>
<dbReference type="InterPro" id="IPR058163">
    <property type="entry name" value="LysR-type_TF_proteobact-type"/>
</dbReference>
<evidence type="ECO:0000259" key="5">
    <source>
        <dbReference type="PROSITE" id="PS50931"/>
    </source>
</evidence>
<evidence type="ECO:0000256" key="1">
    <source>
        <dbReference type="ARBA" id="ARBA00009437"/>
    </source>
</evidence>
<keyword evidence="2" id="KW-0805">Transcription regulation</keyword>
<dbReference type="EMBL" id="JAWCUA010000010">
    <property type="protein sequence ID" value="MDU0114111.1"/>
    <property type="molecule type" value="Genomic_DNA"/>
</dbReference>
<name>A0ABU3R352_9GAMM</name>
<evidence type="ECO:0000256" key="3">
    <source>
        <dbReference type="ARBA" id="ARBA00023125"/>
    </source>
</evidence>
<protein>
    <submittedName>
        <fullName evidence="6">LysR family transcriptional regulator</fullName>
    </submittedName>
</protein>
<evidence type="ECO:0000256" key="4">
    <source>
        <dbReference type="ARBA" id="ARBA00023163"/>
    </source>
</evidence>
<keyword evidence="4" id="KW-0804">Transcription</keyword>
<feature type="domain" description="HTH lysR-type" evidence="5">
    <location>
        <begin position="7"/>
        <end position="63"/>
    </location>
</feature>
<dbReference type="InterPro" id="IPR036390">
    <property type="entry name" value="WH_DNA-bd_sf"/>
</dbReference>
<evidence type="ECO:0000313" key="6">
    <source>
        <dbReference type="EMBL" id="MDU0114111.1"/>
    </source>
</evidence>
<dbReference type="CDD" id="cd08422">
    <property type="entry name" value="PBP2_CrgA_like"/>
    <property type="match status" value="1"/>
</dbReference>
<dbReference type="InterPro" id="IPR000847">
    <property type="entry name" value="LysR_HTH_N"/>
</dbReference>
<dbReference type="PANTHER" id="PTHR30537">
    <property type="entry name" value="HTH-TYPE TRANSCRIPTIONAL REGULATOR"/>
    <property type="match status" value="1"/>
</dbReference>
<comment type="caution">
    <text evidence="6">The sequence shown here is derived from an EMBL/GenBank/DDBJ whole genome shotgun (WGS) entry which is preliminary data.</text>
</comment>
<dbReference type="Pfam" id="PF00126">
    <property type="entry name" value="HTH_1"/>
    <property type="match status" value="1"/>
</dbReference>
<gene>
    <name evidence="6" type="ORF">RT723_14140</name>
</gene>
<sequence length="290" mass="33250">MNKEHKKLERLMLFSEVAQHLSFTVAASHLGISRGHLSAQIRRLEQDMGLPLLIRSTRSVRLTAEGERVLSGMNQIRYDLLQLERNAKNEGTAIEGVIKVTSPRIFTERYLIDIFTKFKKLHPKIEFSVDSSYTNYDLNRSDYDLAFRATNTPPQNMIAKPVLTYQHCVCAAPQYLAKHGTPEYPNDLDNHQCLRGQDQPTWTFVGCEVKANGWLQINDNHLLKDLALSGQGIIRVAEYLVDREIEQGKLIPLLKNDMPKGLTIYMIHPQLIHQSNRLSAFIKFAQDYFN</sequence>
<dbReference type="Gene3D" id="3.40.190.290">
    <property type="match status" value="1"/>
</dbReference>
<reference evidence="6 7" key="1">
    <citation type="submission" date="2023-10" db="EMBL/GenBank/DDBJ databases">
        <title>Psychrosphaera aquimaarina strain SW33 isolated from seawater.</title>
        <authorList>
            <person name="Bayburt H."/>
            <person name="Kim J.M."/>
            <person name="Choi B.J."/>
            <person name="Jeon C.O."/>
        </authorList>
    </citation>
    <scope>NUCLEOTIDE SEQUENCE [LARGE SCALE GENOMIC DNA]</scope>
    <source>
        <strain evidence="6 7">KCTC 52743</strain>
    </source>
</reference>
<dbReference type="SUPFAM" id="SSF46785">
    <property type="entry name" value="Winged helix' DNA-binding domain"/>
    <property type="match status" value="1"/>
</dbReference>
<dbReference type="PANTHER" id="PTHR30537:SF5">
    <property type="entry name" value="HTH-TYPE TRANSCRIPTIONAL ACTIVATOR TTDR-RELATED"/>
    <property type="match status" value="1"/>
</dbReference>
<dbReference type="Proteomes" id="UP001257914">
    <property type="component" value="Unassembled WGS sequence"/>
</dbReference>
<dbReference type="PROSITE" id="PS50931">
    <property type="entry name" value="HTH_LYSR"/>
    <property type="match status" value="1"/>
</dbReference>
<organism evidence="6 7">
    <name type="scientific">Psychrosphaera aquimarina</name>
    <dbReference type="NCBI Taxonomy" id="2044854"/>
    <lineage>
        <taxon>Bacteria</taxon>
        <taxon>Pseudomonadati</taxon>
        <taxon>Pseudomonadota</taxon>
        <taxon>Gammaproteobacteria</taxon>
        <taxon>Alteromonadales</taxon>
        <taxon>Pseudoalteromonadaceae</taxon>
        <taxon>Psychrosphaera</taxon>
    </lineage>
</organism>
<evidence type="ECO:0000313" key="7">
    <source>
        <dbReference type="Proteomes" id="UP001257914"/>
    </source>
</evidence>
<dbReference type="Pfam" id="PF03466">
    <property type="entry name" value="LysR_substrate"/>
    <property type="match status" value="1"/>
</dbReference>
<evidence type="ECO:0000256" key="2">
    <source>
        <dbReference type="ARBA" id="ARBA00023015"/>
    </source>
</evidence>
<dbReference type="RefSeq" id="WP_315947713.1">
    <property type="nucleotide sequence ID" value="NZ_JAWCUA010000010.1"/>
</dbReference>
<dbReference type="Gene3D" id="1.10.10.10">
    <property type="entry name" value="Winged helix-like DNA-binding domain superfamily/Winged helix DNA-binding domain"/>
    <property type="match status" value="1"/>
</dbReference>